<dbReference type="EMBL" id="CAJNOC010000648">
    <property type="protein sequence ID" value="CAF0787399.1"/>
    <property type="molecule type" value="Genomic_DNA"/>
</dbReference>
<feature type="signal peptide" evidence="1">
    <location>
        <begin position="1"/>
        <end position="20"/>
    </location>
</feature>
<keyword evidence="3" id="KW-1185">Reference proteome</keyword>
<reference evidence="2" key="1">
    <citation type="submission" date="2021-02" db="EMBL/GenBank/DDBJ databases">
        <authorList>
            <person name="Nowell W R."/>
        </authorList>
    </citation>
    <scope>NUCLEOTIDE SEQUENCE</scope>
    <source>
        <strain evidence="2">Ploen Becks lab</strain>
    </source>
</reference>
<accession>A0A813RPN4</accession>
<comment type="caution">
    <text evidence="2">The sequence shown here is derived from an EMBL/GenBank/DDBJ whole genome shotgun (WGS) entry which is preliminary data.</text>
</comment>
<evidence type="ECO:0000313" key="2">
    <source>
        <dbReference type="EMBL" id="CAF0787399.1"/>
    </source>
</evidence>
<sequence length="198" mass="22614">MKSLTLVVVLFAVSFALVNCQFGFRPAFRPFVRPFIRPFVRPFARPFARPFGGFGKRELDFNSTVSLLDDDDVRVLNETTSNMCFYSSLTPVINCFSHNQTFNCPVVERFVGLKNITVKLTNLELVPAEISNVFRLVEKSANFTLLLPEVQKEVDVVLKNFDDFTEPGLLVEDQECWSTIAEFVNEFQKIDFHLSLAL</sequence>
<organism evidence="2 3">
    <name type="scientific">Brachionus calyciflorus</name>
    <dbReference type="NCBI Taxonomy" id="104777"/>
    <lineage>
        <taxon>Eukaryota</taxon>
        <taxon>Metazoa</taxon>
        <taxon>Spiralia</taxon>
        <taxon>Gnathifera</taxon>
        <taxon>Rotifera</taxon>
        <taxon>Eurotatoria</taxon>
        <taxon>Monogononta</taxon>
        <taxon>Pseudotrocha</taxon>
        <taxon>Ploima</taxon>
        <taxon>Brachionidae</taxon>
        <taxon>Brachionus</taxon>
    </lineage>
</organism>
<name>A0A813RPN4_9BILA</name>
<evidence type="ECO:0000313" key="3">
    <source>
        <dbReference type="Proteomes" id="UP000663879"/>
    </source>
</evidence>
<keyword evidence="1" id="KW-0732">Signal</keyword>
<protein>
    <submittedName>
        <fullName evidence="2">Uncharacterized protein</fullName>
    </submittedName>
</protein>
<dbReference type="AlphaFoldDB" id="A0A813RPN4"/>
<evidence type="ECO:0000256" key="1">
    <source>
        <dbReference type="SAM" id="SignalP"/>
    </source>
</evidence>
<gene>
    <name evidence="2" type="ORF">OXX778_LOCUS5791</name>
</gene>
<feature type="chain" id="PRO_5032956768" evidence="1">
    <location>
        <begin position="21"/>
        <end position="198"/>
    </location>
</feature>
<dbReference type="Proteomes" id="UP000663879">
    <property type="component" value="Unassembled WGS sequence"/>
</dbReference>
<proteinExistence type="predicted"/>